<dbReference type="SUPFAM" id="SSF52172">
    <property type="entry name" value="CheY-like"/>
    <property type="match status" value="1"/>
</dbReference>
<dbReference type="InterPro" id="IPR001789">
    <property type="entry name" value="Sig_transdc_resp-reg_receiver"/>
</dbReference>
<comment type="caution">
    <text evidence="5">The sequence shown here is derived from an EMBL/GenBank/DDBJ whole genome shotgun (WGS) entry which is preliminary data.</text>
</comment>
<protein>
    <submittedName>
        <fullName evidence="5">Response regulator</fullName>
    </submittedName>
</protein>
<dbReference type="PANTHER" id="PTHR44591:SF3">
    <property type="entry name" value="RESPONSE REGULATORY DOMAIN-CONTAINING PROTEIN"/>
    <property type="match status" value="1"/>
</dbReference>
<dbReference type="EMBL" id="VYQA01000008">
    <property type="protein sequence ID" value="KAA9029243.1"/>
    <property type="molecule type" value="Genomic_DNA"/>
</dbReference>
<feature type="domain" description="Response regulatory" evidence="3">
    <location>
        <begin position="6"/>
        <end position="125"/>
    </location>
</feature>
<dbReference type="InterPro" id="IPR011006">
    <property type="entry name" value="CheY-like_superfamily"/>
</dbReference>
<dbReference type="SMART" id="SM00448">
    <property type="entry name" value="REC"/>
    <property type="match status" value="1"/>
</dbReference>
<evidence type="ECO:0000313" key="6">
    <source>
        <dbReference type="Proteomes" id="UP000325933"/>
    </source>
</evidence>
<evidence type="ECO:0000313" key="7">
    <source>
        <dbReference type="Proteomes" id="UP000326364"/>
    </source>
</evidence>
<sequence length="128" mass="14178">MVQQLKILFVEDEPDIRTIVALALGRDPDFSLTTYGSGIEALEDIERSSHSFDFALLNMRLPSMTGIELHEKLRQLPQLSGLRTAIITAGIRPHEVDAYKRPGVVGVIAKPFDPLSLSDRVRVLVAGR</sequence>
<dbReference type="AlphaFoldDB" id="A0A5J5I0Q1"/>
<evidence type="ECO:0000256" key="2">
    <source>
        <dbReference type="PROSITE-ProRule" id="PRU00169"/>
    </source>
</evidence>
<keyword evidence="1" id="KW-0597">Phosphoprotein</keyword>
<evidence type="ECO:0000259" key="3">
    <source>
        <dbReference type="PROSITE" id="PS50110"/>
    </source>
</evidence>
<dbReference type="Proteomes" id="UP000325933">
    <property type="component" value="Unassembled WGS sequence"/>
</dbReference>
<dbReference type="Pfam" id="PF00072">
    <property type="entry name" value="Response_reg"/>
    <property type="match status" value="1"/>
</dbReference>
<proteinExistence type="predicted"/>
<dbReference type="EMBL" id="VYQB01000010">
    <property type="protein sequence ID" value="KAA9015280.1"/>
    <property type="molecule type" value="Genomic_DNA"/>
</dbReference>
<dbReference type="GO" id="GO:0000160">
    <property type="term" value="P:phosphorelay signal transduction system"/>
    <property type="evidence" value="ECO:0007669"/>
    <property type="project" value="InterPro"/>
</dbReference>
<dbReference type="PROSITE" id="PS50110">
    <property type="entry name" value="RESPONSE_REGULATORY"/>
    <property type="match status" value="1"/>
</dbReference>
<reference evidence="6 7" key="1">
    <citation type="submission" date="2019-09" db="EMBL/GenBank/DDBJ databases">
        <authorList>
            <person name="Feng G."/>
        </authorList>
    </citation>
    <scope>NUCLEOTIDE SEQUENCE [LARGE SCALE GENOMIC DNA]</scope>
    <source>
        <strain evidence="5 6">KACC 19283</strain>
        <strain evidence="4 7">KACC 19284</strain>
    </source>
</reference>
<dbReference type="Gene3D" id="3.40.50.2300">
    <property type="match status" value="1"/>
</dbReference>
<gene>
    <name evidence="5" type="ORF">F4U95_11975</name>
    <name evidence="4" type="ORF">F4U96_13805</name>
</gene>
<dbReference type="Proteomes" id="UP000326364">
    <property type="component" value="Unassembled WGS sequence"/>
</dbReference>
<organism evidence="5 6">
    <name type="scientific">Sphingobium limneticum</name>
    <dbReference type="NCBI Taxonomy" id="1007511"/>
    <lineage>
        <taxon>Bacteria</taxon>
        <taxon>Pseudomonadati</taxon>
        <taxon>Pseudomonadota</taxon>
        <taxon>Alphaproteobacteria</taxon>
        <taxon>Sphingomonadales</taxon>
        <taxon>Sphingomonadaceae</taxon>
        <taxon>Sphingobium</taxon>
    </lineage>
</organism>
<keyword evidence="7" id="KW-1185">Reference proteome</keyword>
<accession>A0A5J5I0Q1</accession>
<dbReference type="RefSeq" id="WP_120251128.1">
    <property type="nucleotide sequence ID" value="NZ_JBNNIY010000008.1"/>
</dbReference>
<evidence type="ECO:0000313" key="4">
    <source>
        <dbReference type="EMBL" id="KAA9015280.1"/>
    </source>
</evidence>
<dbReference type="InterPro" id="IPR050595">
    <property type="entry name" value="Bact_response_regulator"/>
</dbReference>
<evidence type="ECO:0000256" key="1">
    <source>
        <dbReference type="ARBA" id="ARBA00022553"/>
    </source>
</evidence>
<dbReference type="PANTHER" id="PTHR44591">
    <property type="entry name" value="STRESS RESPONSE REGULATOR PROTEIN 1"/>
    <property type="match status" value="1"/>
</dbReference>
<evidence type="ECO:0000313" key="5">
    <source>
        <dbReference type="EMBL" id="KAA9029243.1"/>
    </source>
</evidence>
<comment type="caution">
    <text evidence="2">Lacks conserved residue(s) required for the propagation of feature annotation.</text>
</comment>
<name>A0A5J5I0Q1_9SPHN</name>